<dbReference type="EMBL" id="SVER01000004">
    <property type="protein sequence ID" value="MBE5918599.1"/>
    <property type="molecule type" value="Genomic_DNA"/>
</dbReference>
<protein>
    <submittedName>
        <fullName evidence="2">Uncharacterized protein</fullName>
    </submittedName>
</protein>
<feature type="transmembrane region" description="Helical" evidence="1">
    <location>
        <begin position="170"/>
        <end position="187"/>
    </location>
</feature>
<name>A0A927YLA8_9FIRM</name>
<reference evidence="2" key="1">
    <citation type="submission" date="2019-04" db="EMBL/GenBank/DDBJ databases">
        <title>Evolution of Biomass-Degrading Anaerobic Consortia Revealed by Metagenomics.</title>
        <authorList>
            <person name="Peng X."/>
        </authorList>
    </citation>
    <scope>NUCLEOTIDE SEQUENCE</scope>
    <source>
        <strain evidence="2">SIG311</strain>
    </source>
</reference>
<feature type="transmembrane region" description="Helical" evidence="1">
    <location>
        <begin position="87"/>
        <end position="108"/>
    </location>
</feature>
<proteinExistence type="predicted"/>
<dbReference type="AlphaFoldDB" id="A0A927YLA8"/>
<organism evidence="2 3">
    <name type="scientific">Pseudobutyrivibrio ruminis</name>
    <dbReference type="NCBI Taxonomy" id="46206"/>
    <lineage>
        <taxon>Bacteria</taxon>
        <taxon>Bacillati</taxon>
        <taxon>Bacillota</taxon>
        <taxon>Clostridia</taxon>
        <taxon>Lachnospirales</taxon>
        <taxon>Lachnospiraceae</taxon>
        <taxon>Pseudobutyrivibrio</taxon>
    </lineage>
</organism>
<feature type="transmembrane region" description="Helical" evidence="1">
    <location>
        <begin position="193"/>
        <end position="210"/>
    </location>
</feature>
<keyword evidence="1" id="KW-1133">Transmembrane helix</keyword>
<gene>
    <name evidence="2" type="ORF">E7272_02035</name>
</gene>
<feature type="transmembrane region" description="Helical" evidence="1">
    <location>
        <begin position="351"/>
        <end position="372"/>
    </location>
</feature>
<comment type="caution">
    <text evidence="2">The sequence shown here is derived from an EMBL/GenBank/DDBJ whole genome shotgun (WGS) entry which is preliminary data.</text>
</comment>
<feature type="transmembrane region" description="Helical" evidence="1">
    <location>
        <begin position="7"/>
        <end position="29"/>
    </location>
</feature>
<feature type="transmembrane region" description="Helical" evidence="1">
    <location>
        <begin position="326"/>
        <end position="345"/>
    </location>
</feature>
<dbReference type="Proteomes" id="UP000766246">
    <property type="component" value="Unassembled WGS sequence"/>
</dbReference>
<feature type="transmembrane region" description="Helical" evidence="1">
    <location>
        <begin position="222"/>
        <end position="243"/>
    </location>
</feature>
<evidence type="ECO:0000313" key="3">
    <source>
        <dbReference type="Proteomes" id="UP000766246"/>
    </source>
</evidence>
<feature type="transmembrane region" description="Helical" evidence="1">
    <location>
        <begin position="384"/>
        <end position="405"/>
    </location>
</feature>
<feature type="transmembrane region" description="Helical" evidence="1">
    <location>
        <begin position="115"/>
        <end position="134"/>
    </location>
</feature>
<sequence length="524" mass="60315">MEVKNIYNRAFALVAYGIVFFTNILYMFFNWENILNSDASSELLLAEQLNHEGTFISKNWFYSTELRVLNTQFVHKLSLFFFHDNWKYARCFSIAIFMLLILCVTVYIGNQLSSIEFGLWASVLMIAPVGKWYANNIIYFSYYVPHIVITLVSIALVLHISKSEANKKIALSFILGIFALVAGMGGIRQIMICYLPLIIAIIIDIIFKAIKNNTINKNQLFCQNGYIISGIIALLASGIGYIINHKLQYVYRFRSYEVMNWNRFDLSNMIKVFGDYLSLLGWNDETAVMGIGGLGNAAALLLMSLLIISVIIYVRNYDKYQQHEKIFGLFFLSAFIVMLICYSGISTYNESYWVPLIPITYLFVMLVIKKALLESELIVEIKRCVIAVVSAATVMCSISTMYYPYVSSVVQYGKDRMAMMQWVIDNDYNQVIAPFWDSNILTELTNGKIETWTVFKDLEIDRWLQVTAHDGTWPEGRVAVILEKAELTDLYDEAEMANYLVYEDDDFLVYDFDDVSLYQKILED</sequence>
<evidence type="ECO:0000313" key="2">
    <source>
        <dbReference type="EMBL" id="MBE5918599.1"/>
    </source>
</evidence>
<keyword evidence="1" id="KW-0472">Membrane</keyword>
<feature type="transmembrane region" description="Helical" evidence="1">
    <location>
        <begin position="140"/>
        <end position="158"/>
    </location>
</feature>
<feature type="transmembrane region" description="Helical" evidence="1">
    <location>
        <begin position="287"/>
        <end position="314"/>
    </location>
</feature>
<evidence type="ECO:0000256" key="1">
    <source>
        <dbReference type="SAM" id="Phobius"/>
    </source>
</evidence>
<keyword evidence="1" id="KW-0812">Transmembrane</keyword>
<accession>A0A927YLA8</accession>